<dbReference type="SMART" id="SM00955">
    <property type="entry name" value="RNB"/>
    <property type="match status" value="1"/>
</dbReference>
<keyword evidence="3" id="KW-0269">Exonuclease</keyword>
<reference evidence="4" key="1">
    <citation type="submission" date="2017-01" db="EMBL/GenBank/DDBJ databases">
        <title>Comparative genomics of anhydrobiosis in the tardigrade Hypsibius dujardini.</title>
        <authorList>
            <person name="Yoshida Y."/>
            <person name="Koutsovoulos G."/>
            <person name="Laetsch D."/>
            <person name="Stevens L."/>
            <person name="Kumar S."/>
            <person name="Horikawa D."/>
            <person name="Ishino K."/>
            <person name="Komine S."/>
            <person name="Tomita M."/>
            <person name="Blaxter M."/>
            <person name="Arakawa K."/>
        </authorList>
    </citation>
    <scope>NUCLEOTIDE SEQUENCE [LARGE SCALE GENOMIC DNA]</scope>
    <source>
        <strain evidence="4">Z151</strain>
    </source>
</reference>
<dbReference type="InterPro" id="IPR018999">
    <property type="entry name" value="UPF1_CH/ZBD"/>
</dbReference>
<dbReference type="OrthoDB" id="372421at2759"/>
<keyword evidence="4" id="KW-1185">Reference proteome</keyword>
<proteinExistence type="predicted"/>
<dbReference type="GO" id="GO:0000184">
    <property type="term" value="P:nuclear-transcribed mRNA catabolic process, nonsense-mediated decay"/>
    <property type="evidence" value="ECO:0007669"/>
    <property type="project" value="InterPro"/>
</dbReference>
<protein>
    <submittedName>
        <fullName evidence="3">DIS3-like exonuclease 2</fullName>
        <ecNumber evidence="3">3.1.13.-</ecNumber>
    </submittedName>
</protein>
<dbReference type="EMBL" id="MTYJ01000501">
    <property type="protein sequence ID" value="OWA54995.1"/>
    <property type="molecule type" value="Genomic_DNA"/>
</dbReference>
<dbReference type="AlphaFoldDB" id="A0A9X6RPJ3"/>
<dbReference type="GO" id="GO:0003724">
    <property type="term" value="F:RNA helicase activity"/>
    <property type="evidence" value="ECO:0007669"/>
    <property type="project" value="InterPro"/>
</dbReference>
<dbReference type="Pfam" id="PF00773">
    <property type="entry name" value="RNB"/>
    <property type="match status" value="1"/>
</dbReference>
<dbReference type="GO" id="GO:0005524">
    <property type="term" value="F:ATP binding"/>
    <property type="evidence" value="ECO:0007669"/>
    <property type="project" value="InterPro"/>
</dbReference>
<dbReference type="EC" id="3.1.13.-" evidence="3"/>
<dbReference type="InterPro" id="IPR001900">
    <property type="entry name" value="RNase_II/R"/>
</dbReference>
<dbReference type="Pfam" id="PF09416">
    <property type="entry name" value="UPF1_Zn_bind"/>
    <property type="match status" value="1"/>
</dbReference>
<dbReference type="InterPro" id="IPR012340">
    <property type="entry name" value="NA-bd_OB-fold"/>
</dbReference>
<organism evidence="3 4">
    <name type="scientific">Hypsibius exemplaris</name>
    <name type="common">Freshwater tardigrade</name>
    <dbReference type="NCBI Taxonomy" id="2072580"/>
    <lineage>
        <taxon>Eukaryota</taxon>
        <taxon>Metazoa</taxon>
        <taxon>Ecdysozoa</taxon>
        <taxon>Tardigrada</taxon>
        <taxon>Eutardigrada</taxon>
        <taxon>Parachela</taxon>
        <taxon>Hypsibioidea</taxon>
        <taxon>Hypsibiidae</taxon>
        <taxon>Hypsibius</taxon>
    </lineage>
</organism>
<dbReference type="InterPro" id="IPR050180">
    <property type="entry name" value="RNR_Ribonuclease"/>
</dbReference>
<sequence length="540" mass="61365">MEPDGASVRHCSAGSPRTLMDPVPMPREDAVQCSYCGQEGDSFLIQCREVNCWLYFCNGCNIQESSPGKLDSHIISHQRISRHHRIAVYHRQDHNGPEAAPTFEHDQKYYTFGCRPVTCDHVHSPTENDHYDRSSEENGWFCELRQIEWKRYRSGTKLLPMVERSHPTYKHLSLRLALVPTESDQKGYNLISRKDINAQERAWFFNNCGLAALLNRPAVLSAPVYSFMNEREYNEYPPGASDLDDAVSYKVLTDGTLEIGVHIADVTSFVEAGSNIDRYLRGRGSSVYMIDKVVHMMPEALMNECSLIKHEERRVVSVVHTFSPSGEDLGYRITRGRIRSCAQLTYMDAEDIIKKGCLSVCLSDFGDKAKEICEAIVSVNRIAQILRAKRLAGGTRAINLKKIRYERGDDGRSVMVQVQKESLKSNQLIEELALLTNSVAAWEIQKAFPNLALLRRQQPPRADVLSKLVRLCDQEKLQLSSYAQQSLPALLEEVLVSRPDLHPVLQAQCIKKTRIAEYVCTGNEKDTHHFSLNILYYTHM</sequence>
<keyword evidence="3" id="KW-0540">Nuclease</keyword>
<dbReference type="PANTHER" id="PTHR23355">
    <property type="entry name" value="RIBONUCLEASE"/>
    <property type="match status" value="1"/>
</dbReference>
<dbReference type="Proteomes" id="UP000192578">
    <property type="component" value="Unassembled WGS sequence"/>
</dbReference>
<name>A0A9X6RPJ3_HYPEX</name>
<dbReference type="GO" id="GO:0000932">
    <property type="term" value="C:P-body"/>
    <property type="evidence" value="ECO:0007669"/>
    <property type="project" value="TreeGrafter"/>
</dbReference>
<comment type="caution">
    <text evidence="3">The sequence shown here is derived from an EMBL/GenBank/DDBJ whole genome shotgun (WGS) entry which is preliminary data.</text>
</comment>
<evidence type="ECO:0000256" key="1">
    <source>
        <dbReference type="SAM" id="MobiDB-lite"/>
    </source>
</evidence>
<dbReference type="SUPFAM" id="SSF50249">
    <property type="entry name" value="Nucleic acid-binding proteins"/>
    <property type="match status" value="1"/>
</dbReference>
<feature type="region of interest" description="Disordered" evidence="1">
    <location>
        <begin position="1"/>
        <end position="23"/>
    </location>
</feature>
<accession>A0A9X6RPJ3</accession>
<dbReference type="GO" id="GO:0003723">
    <property type="term" value="F:RNA binding"/>
    <property type="evidence" value="ECO:0007669"/>
    <property type="project" value="InterPro"/>
</dbReference>
<evidence type="ECO:0000313" key="3">
    <source>
        <dbReference type="EMBL" id="OWA54995.1"/>
    </source>
</evidence>
<gene>
    <name evidence="3" type="ORF">BV898_19380</name>
</gene>
<evidence type="ECO:0000259" key="2">
    <source>
        <dbReference type="SMART" id="SM00955"/>
    </source>
</evidence>
<dbReference type="PANTHER" id="PTHR23355:SF9">
    <property type="entry name" value="DIS3-LIKE EXONUCLEASE 2"/>
    <property type="match status" value="1"/>
</dbReference>
<evidence type="ECO:0000313" key="4">
    <source>
        <dbReference type="Proteomes" id="UP000192578"/>
    </source>
</evidence>
<feature type="non-terminal residue" evidence="3">
    <location>
        <position position="540"/>
    </location>
</feature>
<feature type="domain" description="RNB" evidence="2">
    <location>
        <begin position="230"/>
        <end position="539"/>
    </location>
</feature>
<dbReference type="GO" id="GO:0000175">
    <property type="term" value="F:3'-5'-RNA exonuclease activity"/>
    <property type="evidence" value="ECO:0007669"/>
    <property type="project" value="TreeGrafter"/>
</dbReference>
<dbReference type="GO" id="GO:0008270">
    <property type="term" value="F:zinc ion binding"/>
    <property type="evidence" value="ECO:0007669"/>
    <property type="project" value="InterPro"/>
</dbReference>
<keyword evidence="3" id="KW-0378">Hydrolase</keyword>